<dbReference type="STRING" id="1732.SAMN02910417_00284"/>
<dbReference type="RefSeq" id="WP_090171402.1">
    <property type="nucleotide sequence ID" value="NZ_FMXR01000004.1"/>
</dbReference>
<evidence type="ECO:0000313" key="2">
    <source>
        <dbReference type="EMBL" id="SDB03646.1"/>
    </source>
</evidence>
<feature type="coiled-coil region" evidence="1">
    <location>
        <begin position="204"/>
        <end position="238"/>
    </location>
</feature>
<reference evidence="2 3" key="1">
    <citation type="submission" date="2016-10" db="EMBL/GenBank/DDBJ databases">
        <authorList>
            <person name="de Groot N.N."/>
        </authorList>
    </citation>
    <scope>NUCLEOTIDE SEQUENCE [LARGE SCALE GENOMIC DNA]</scope>
    <source>
        <strain evidence="2 3">DSM 3217</strain>
    </source>
</reference>
<dbReference type="AlphaFoldDB" id="A0A1G6A5S7"/>
<protein>
    <submittedName>
        <fullName evidence="2">Lysine-N-methylase</fullName>
    </submittedName>
</protein>
<dbReference type="OrthoDB" id="86584at2"/>
<name>A0A1G6A5S7_EUBOX</name>
<dbReference type="GO" id="GO:0008168">
    <property type="term" value="F:methyltransferase activity"/>
    <property type="evidence" value="ECO:0007669"/>
    <property type="project" value="UniProtKB-KW"/>
</dbReference>
<keyword evidence="3" id="KW-1185">Reference proteome</keyword>
<keyword evidence="2" id="KW-0489">Methyltransferase</keyword>
<accession>A0A1G6A5S7</accession>
<gene>
    <name evidence="2" type="ORF">SAMN02910417_00284</name>
</gene>
<dbReference type="GO" id="GO:0032259">
    <property type="term" value="P:methylation"/>
    <property type="evidence" value="ECO:0007669"/>
    <property type="project" value="UniProtKB-KW"/>
</dbReference>
<dbReference type="NCBIfam" id="NF038110">
    <property type="entry name" value="Lys_methyl_FliB"/>
    <property type="match status" value="1"/>
</dbReference>
<keyword evidence="1" id="KW-0175">Coiled coil</keyword>
<keyword evidence="2" id="KW-0808">Transferase</keyword>
<evidence type="ECO:0000256" key="1">
    <source>
        <dbReference type="SAM" id="Coils"/>
    </source>
</evidence>
<organism evidence="2 3">
    <name type="scientific">Eubacterium oxidoreducens</name>
    <dbReference type="NCBI Taxonomy" id="1732"/>
    <lineage>
        <taxon>Bacteria</taxon>
        <taxon>Bacillati</taxon>
        <taxon>Bacillota</taxon>
        <taxon>Clostridia</taxon>
        <taxon>Eubacteriales</taxon>
        <taxon>Eubacteriaceae</taxon>
        <taxon>Eubacterium</taxon>
    </lineage>
</organism>
<evidence type="ECO:0000313" key="3">
    <source>
        <dbReference type="Proteomes" id="UP000199228"/>
    </source>
</evidence>
<dbReference type="Proteomes" id="UP000199228">
    <property type="component" value="Unassembled WGS sequence"/>
</dbReference>
<dbReference type="EMBL" id="FMXR01000004">
    <property type="protein sequence ID" value="SDB03646.1"/>
    <property type="molecule type" value="Genomic_DNA"/>
</dbReference>
<proteinExistence type="predicted"/>
<sequence length="336" mass="39923">MMRVRPGYMSSFRCLADRCTDSCCIGWEIDIDEETLAYYESMSGAIGNKLRENIEKQKDSAYFKLTKKERCPFLNAQNLCEIILELGEDHICQICTDHPRYYDWMASRMEEGIGLACEEAARLILDSPMALESEGEEEKEGSKQELLRERYLLAVRDEILERISKATDYKELEQKLVQEVSKMQIAYKSWCEKHELAYEGPAKASILLRSYKELIKRYKELEINQPKWRKLLEEMEEDPKLFRDILYEKNENVQSGYRHLLYYFVYRYFMQARYDDDLVGKLRLALYSIRMMEAQDAYIVSQKGRLTKWERICNYKLYSQEIEYCEDNVIAIADML</sequence>